<evidence type="ECO:0000256" key="1">
    <source>
        <dbReference type="SAM" id="MobiDB-lite"/>
    </source>
</evidence>
<evidence type="ECO:0000313" key="2">
    <source>
        <dbReference type="EMBL" id="KAG5466194.1"/>
    </source>
</evidence>
<proteinExistence type="predicted"/>
<dbReference type="GeneID" id="92357327"/>
<dbReference type="EMBL" id="JAFHLR010000035">
    <property type="protein sequence ID" value="KAG5466194.1"/>
    <property type="molecule type" value="Genomic_DNA"/>
</dbReference>
<dbReference type="KEGG" id="loi:92357327"/>
<reference evidence="3" key="2">
    <citation type="journal article" date="2021" name="Sci. Data">
        <title>Chromosome-scale genome sequencing, assembly and annotation of six genomes from subfamily Leishmaniinae.</title>
        <authorList>
            <person name="Almutairi H."/>
            <person name="Urbaniak M.D."/>
            <person name="Bates M.D."/>
            <person name="Jariyapan N."/>
            <person name="Kwakye-Nuako G."/>
            <person name="Thomaz Soccol V."/>
            <person name="Al-Salem W.S."/>
            <person name="Dillon R.J."/>
            <person name="Bates P.A."/>
            <person name="Gatherer D."/>
        </authorList>
    </citation>
    <scope>NUCLEOTIDE SEQUENCE [LARGE SCALE GENOMIC DNA]</scope>
</reference>
<comment type="caution">
    <text evidence="2">The sequence shown here is derived from an EMBL/GenBank/DDBJ whole genome shotgun (WGS) entry which is preliminary data.</text>
</comment>
<dbReference type="RefSeq" id="XP_067059084.1">
    <property type="nucleotide sequence ID" value="XM_067203393.1"/>
</dbReference>
<evidence type="ECO:0000313" key="3">
    <source>
        <dbReference type="Proteomes" id="UP000674143"/>
    </source>
</evidence>
<feature type="region of interest" description="Disordered" evidence="1">
    <location>
        <begin position="20"/>
        <end position="40"/>
    </location>
</feature>
<gene>
    <name evidence="2" type="ORF">LSCM4_01338</name>
</gene>
<dbReference type="Proteomes" id="UP000674143">
    <property type="component" value="Unassembled WGS sequence"/>
</dbReference>
<dbReference type="AlphaFoldDB" id="A0A836G6B2"/>
<protein>
    <submittedName>
        <fullName evidence="2">Uncharacterized protein</fullName>
    </submittedName>
</protein>
<accession>A0A836G6B2</accession>
<name>A0A836G6B2_9TRYP</name>
<keyword evidence="3" id="KW-1185">Reference proteome</keyword>
<organism evidence="2 3">
    <name type="scientific">Leishmania orientalis</name>
    <dbReference type="NCBI Taxonomy" id="2249476"/>
    <lineage>
        <taxon>Eukaryota</taxon>
        <taxon>Discoba</taxon>
        <taxon>Euglenozoa</taxon>
        <taxon>Kinetoplastea</taxon>
        <taxon>Metakinetoplastina</taxon>
        <taxon>Trypanosomatida</taxon>
        <taxon>Trypanosomatidae</taxon>
        <taxon>Leishmaniinae</taxon>
        <taxon>Leishmania</taxon>
    </lineage>
</organism>
<sequence>MPPRITSDPGLLPTLVARPEDVFEDSGSGKPSAGPHVSSGAVVGERYDTAVSNAAATPPAKWDRDEALWQLKVALGVTPVLQAGGMLHQAHSAPLTRNNAELSMEPNVGNEAAAPASHTVFVSAKPPLTLQEGASGERSSRDNFIPPVYRFSSASPSFCSRLSNAYVQSTLARIQDECNALMQRFGVRDTTPDAEGRQANADVPDDELQAAQLMHLLAAPSTLAQLQRRADAAILEKEYVFRIRDLLAAELRRRHVPPEAAQEDFRHFLDEVDRTKMALDDYYHVQSAMHTMAPMMEAAIAVAECLHDVDATTSARGVQHIDAMESAVNSLLVQAQDDLMMLQKNIEALRYRFEAL</sequence>
<reference evidence="3" key="1">
    <citation type="journal article" date="2021" name="Microbiol. Resour. Announc.">
        <title>LGAAP: Leishmaniinae Genome Assembly and Annotation Pipeline.</title>
        <authorList>
            <person name="Almutairi H."/>
            <person name="Urbaniak M.D."/>
            <person name="Bates M.D."/>
            <person name="Jariyapan N."/>
            <person name="Kwakye-Nuako G."/>
            <person name="Thomaz-Soccol V."/>
            <person name="Al-Salem W.S."/>
            <person name="Dillon R.J."/>
            <person name="Bates P.A."/>
            <person name="Gatherer D."/>
        </authorList>
    </citation>
    <scope>NUCLEOTIDE SEQUENCE [LARGE SCALE GENOMIC DNA]</scope>
</reference>